<protein>
    <recommendedName>
        <fullName evidence="3 8">Mediator of RNA polymerase II transcription subunit 21</fullName>
    </recommendedName>
</protein>
<accession>A0A8H3GM05</accession>
<evidence type="ECO:0000313" key="11">
    <source>
        <dbReference type="Proteomes" id="UP000663826"/>
    </source>
</evidence>
<evidence type="ECO:0000256" key="2">
    <source>
        <dbReference type="ARBA" id="ARBA00005770"/>
    </source>
</evidence>
<dbReference type="AlphaFoldDB" id="A0A8H3GM05"/>
<dbReference type="EMBL" id="CAJMWQ010001628">
    <property type="protein sequence ID" value="CAE6457356.1"/>
    <property type="molecule type" value="Genomic_DNA"/>
</dbReference>
<keyword evidence="5 8" id="KW-0010">Activator</keyword>
<keyword evidence="7 8" id="KW-0539">Nucleus</keyword>
<keyword evidence="9" id="KW-0175">Coiled coil</keyword>
<dbReference type="PANTHER" id="PTHR13381">
    <property type="entry name" value="RNA POLYMERASE II HOLOENZYME COMPONENT SRB7"/>
    <property type="match status" value="1"/>
</dbReference>
<dbReference type="Pfam" id="PF11221">
    <property type="entry name" value="Med21"/>
    <property type="match status" value="1"/>
</dbReference>
<dbReference type="Gene3D" id="6.10.280.10">
    <property type="entry name" value="Mediator complex, subunit Med21"/>
    <property type="match status" value="1"/>
</dbReference>
<evidence type="ECO:0000256" key="8">
    <source>
        <dbReference type="RuleBase" id="RU366036"/>
    </source>
</evidence>
<evidence type="ECO:0000256" key="9">
    <source>
        <dbReference type="SAM" id="Coils"/>
    </source>
</evidence>
<proteinExistence type="inferred from homology"/>
<organism evidence="10 11">
    <name type="scientific">Rhizoctonia solani</name>
    <dbReference type="NCBI Taxonomy" id="456999"/>
    <lineage>
        <taxon>Eukaryota</taxon>
        <taxon>Fungi</taxon>
        <taxon>Dikarya</taxon>
        <taxon>Basidiomycota</taxon>
        <taxon>Agaricomycotina</taxon>
        <taxon>Agaricomycetes</taxon>
        <taxon>Cantharellales</taxon>
        <taxon>Ceratobasidiaceae</taxon>
        <taxon>Rhizoctonia</taxon>
    </lineage>
</organism>
<gene>
    <name evidence="10" type="ORF">RDB_LOCUS84497</name>
</gene>
<dbReference type="Proteomes" id="UP000663826">
    <property type="component" value="Unassembled WGS sequence"/>
</dbReference>
<sequence length="159" mass="18027">MPELHKELTADMDKLTQLHDAIESLLVIMSNSVVYLITRNSFRQVNADIPITKTRPPDKEDSPDVFEANKRELVNDLITKAKQIEYLIKSLPPPEPESEQATRLVSLEAEMKLANEEYRQALARARQLHAQVGEALELMLSDVETTCGNTKDKDKRLDA</sequence>
<dbReference type="GO" id="GO:0003712">
    <property type="term" value="F:transcription coregulator activity"/>
    <property type="evidence" value="ECO:0007669"/>
    <property type="project" value="TreeGrafter"/>
</dbReference>
<reference evidence="10" key="1">
    <citation type="submission" date="2021-01" db="EMBL/GenBank/DDBJ databases">
        <authorList>
            <person name="Kaushik A."/>
        </authorList>
    </citation>
    <scope>NUCLEOTIDE SEQUENCE</scope>
    <source>
        <strain evidence="10">AG1-1B</strain>
    </source>
</reference>
<dbReference type="PANTHER" id="PTHR13381:SF0">
    <property type="entry name" value="MEDIATOR OF RNA POLYMERASE II TRANSCRIPTION SUBUNIT 21"/>
    <property type="match status" value="1"/>
</dbReference>
<evidence type="ECO:0000256" key="7">
    <source>
        <dbReference type="ARBA" id="ARBA00023242"/>
    </source>
</evidence>
<comment type="subcellular location">
    <subcellularLocation>
        <location evidence="1 8">Nucleus</location>
    </subcellularLocation>
</comment>
<evidence type="ECO:0000256" key="6">
    <source>
        <dbReference type="ARBA" id="ARBA00023163"/>
    </source>
</evidence>
<dbReference type="GO" id="GO:0006357">
    <property type="term" value="P:regulation of transcription by RNA polymerase II"/>
    <property type="evidence" value="ECO:0007669"/>
    <property type="project" value="TreeGrafter"/>
</dbReference>
<evidence type="ECO:0000256" key="4">
    <source>
        <dbReference type="ARBA" id="ARBA00023015"/>
    </source>
</evidence>
<comment type="similarity">
    <text evidence="2 8">Belongs to the Mediator complex subunit 21 family.</text>
</comment>
<comment type="caution">
    <text evidence="10">The sequence shown here is derived from an EMBL/GenBank/DDBJ whole genome shotgun (WGS) entry which is preliminary data.</text>
</comment>
<name>A0A8H3GM05_9AGAM</name>
<evidence type="ECO:0000313" key="10">
    <source>
        <dbReference type="EMBL" id="CAE6457356.1"/>
    </source>
</evidence>
<dbReference type="SUPFAM" id="SSF140718">
    <property type="entry name" value="Mediator hinge subcomplex-like"/>
    <property type="match status" value="1"/>
</dbReference>
<keyword evidence="4 8" id="KW-0805">Transcription regulation</keyword>
<dbReference type="InterPro" id="IPR021384">
    <property type="entry name" value="Mediator_Med21"/>
</dbReference>
<dbReference type="GO" id="GO:0016592">
    <property type="term" value="C:mediator complex"/>
    <property type="evidence" value="ECO:0007669"/>
    <property type="project" value="UniProtKB-UniRule"/>
</dbReference>
<feature type="coiled-coil region" evidence="9">
    <location>
        <begin position="104"/>
        <end position="131"/>
    </location>
</feature>
<comment type="subunit">
    <text evidence="8">Component of the Mediator complex.</text>
</comment>
<evidence type="ECO:0000256" key="3">
    <source>
        <dbReference type="ARBA" id="ARBA00019691"/>
    </source>
</evidence>
<evidence type="ECO:0000256" key="5">
    <source>
        <dbReference type="ARBA" id="ARBA00023159"/>
    </source>
</evidence>
<evidence type="ECO:0000256" key="1">
    <source>
        <dbReference type="ARBA" id="ARBA00004123"/>
    </source>
</evidence>
<comment type="function">
    <text evidence="8">Component of the Mediator complex, a coactivator involved in the regulated transcription of nearly all RNA polymerase II-dependent genes. Mediator functions as a bridge to convey information from gene-specific regulatory proteins to the basal RNA polymerase II transcription machinery. Mediator is recruited to promoters by direct interactions with regulatory proteins and serves as a scaffold for the assembly of a functional preinitiation complex with RNA polymerase II and the general transcription factors.</text>
</comment>
<keyword evidence="6 8" id="KW-0804">Transcription</keyword>
<dbReference type="InterPro" id="IPR037212">
    <property type="entry name" value="Med7/Med21-like"/>
</dbReference>